<keyword evidence="2" id="KW-1133">Transmembrane helix</keyword>
<evidence type="ECO:0000256" key="1">
    <source>
        <dbReference type="SAM" id="MobiDB-lite"/>
    </source>
</evidence>
<feature type="transmembrane region" description="Helical" evidence="2">
    <location>
        <begin position="191"/>
        <end position="217"/>
    </location>
</feature>
<accession>A0A6P6RXX4</accession>
<keyword evidence="2" id="KW-0472">Membrane</keyword>
<sequence>MAAVSPTGAPGPSSMSDPLLGEPSAPNAAPTASSSGVRAPISRLSGVQTALRGPVSIGSLIPVSPCPPLAFESRIQSVDIIAASPHILAASGRCGWSPCCSGANGPPFDWIALLHSASRSLSTAPSAAAVEEAATPYLSSDEHERAVQLLRALRSGTVPIGETADLSTLVQHNAVVFGGVKEVNSAYKSAWLCIYACLVLALLLAPLGWVLVLLLTISATVRRTLDEYVLYWMGQTCSKVNLLLFPCGVALMLLEGSAEPAAVSPDAAAALVDVELAQPYALGASREGLHASSGDNDTPQPANGGQPGPSTSPAERSGSVHGAHAGIHHSRARGEVTRFNSLR</sequence>
<evidence type="ECO:0000313" key="4">
    <source>
        <dbReference type="RefSeq" id="XP_026192756.1"/>
    </source>
</evidence>
<organism evidence="3 4">
    <name type="scientific">Cyclospora cayetanensis</name>
    <dbReference type="NCBI Taxonomy" id="88456"/>
    <lineage>
        <taxon>Eukaryota</taxon>
        <taxon>Sar</taxon>
        <taxon>Alveolata</taxon>
        <taxon>Apicomplexa</taxon>
        <taxon>Conoidasida</taxon>
        <taxon>Coccidia</taxon>
        <taxon>Eucoccidiorida</taxon>
        <taxon>Eimeriorina</taxon>
        <taxon>Eimeriidae</taxon>
        <taxon>Cyclospora</taxon>
    </lineage>
</organism>
<dbReference type="RefSeq" id="XP_026192756.1">
    <property type="nucleotide sequence ID" value="XM_026336971.1"/>
</dbReference>
<gene>
    <name evidence="4" type="primary">LOC34618926</name>
</gene>
<dbReference type="AlphaFoldDB" id="A0A6P6RXX4"/>
<protein>
    <submittedName>
        <fullName evidence="4">Uncharacterized protein LOC34618926</fullName>
    </submittedName>
</protein>
<feature type="region of interest" description="Disordered" evidence="1">
    <location>
        <begin position="1"/>
        <end position="37"/>
    </location>
</feature>
<name>A0A6P6RXX4_9EIME</name>
<feature type="compositionally biased region" description="Polar residues" evidence="1">
    <location>
        <begin position="293"/>
        <end position="314"/>
    </location>
</feature>
<reference evidence="4" key="1">
    <citation type="submission" date="2025-08" db="UniProtKB">
        <authorList>
            <consortium name="RefSeq"/>
        </authorList>
    </citation>
    <scope>IDENTIFICATION</scope>
</reference>
<keyword evidence="3" id="KW-1185">Reference proteome</keyword>
<evidence type="ECO:0000256" key="2">
    <source>
        <dbReference type="SAM" id="Phobius"/>
    </source>
</evidence>
<evidence type="ECO:0000313" key="3">
    <source>
        <dbReference type="Proteomes" id="UP000515125"/>
    </source>
</evidence>
<dbReference type="GeneID" id="34618926"/>
<feature type="region of interest" description="Disordered" evidence="1">
    <location>
        <begin position="288"/>
        <end position="343"/>
    </location>
</feature>
<dbReference type="Proteomes" id="UP000515125">
    <property type="component" value="Unplaced"/>
</dbReference>
<proteinExistence type="predicted"/>
<feature type="compositionally biased region" description="Low complexity" evidence="1">
    <location>
        <begin position="23"/>
        <end position="35"/>
    </location>
</feature>
<keyword evidence="2" id="KW-0812">Transmembrane</keyword>